<evidence type="ECO:0000256" key="5">
    <source>
        <dbReference type="ARBA" id="ARBA00023277"/>
    </source>
</evidence>
<dbReference type="PANTHER" id="PTHR30246">
    <property type="entry name" value="2-KETO-3-DEOXY-6-PHOSPHOGLUCONATE ALDOLASE"/>
    <property type="match status" value="1"/>
</dbReference>
<evidence type="ECO:0000256" key="4">
    <source>
        <dbReference type="ARBA" id="ARBA00023239"/>
    </source>
</evidence>
<organism evidence="6 7">
    <name type="scientific">Brachybacterium kimchii</name>
    <dbReference type="NCBI Taxonomy" id="2942909"/>
    <lineage>
        <taxon>Bacteria</taxon>
        <taxon>Bacillati</taxon>
        <taxon>Actinomycetota</taxon>
        <taxon>Actinomycetes</taxon>
        <taxon>Micrococcales</taxon>
        <taxon>Dermabacteraceae</taxon>
        <taxon>Brachybacterium</taxon>
    </lineage>
</organism>
<name>A0ABY4N654_9MICO</name>
<dbReference type="InterPro" id="IPR013785">
    <property type="entry name" value="Aldolase_TIM"/>
</dbReference>
<keyword evidence="4" id="KW-0456">Lyase</keyword>
<reference evidence="6" key="1">
    <citation type="submission" date="2022-05" db="EMBL/GenBank/DDBJ databases">
        <title>Genomic analysis of Brachybacterium sp. CBA3104.</title>
        <authorList>
            <person name="Roh S.W."/>
            <person name="Kim Y.B."/>
            <person name="Kim Y."/>
        </authorList>
    </citation>
    <scope>NUCLEOTIDE SEQUENCE</scope>
    <source>
        <strain evidence="6">CBA3104</strain>
    </source>
</reference>
<gene>
    <name evidence="6" type="ORF">M4486_16810</name>
</gene>
<keyword evidence="7" id="KW-1185">Reference proteome</keyword>
<dbReference type="SUPFAM" id="SSF51569">
    <property type="entry name" value="Aldolase"/>
    <property type="match status" value="1"/>
</dbReference>
<dbReference type="RefSeq" id="WP_249478475.1">
    <property type="nucleotide sequence ID" value="NZ_CP097218.1"/>
</dbReference>
<proteinExistence type="inferred from homology"/>
<evidence type="ECO:0000313" key="7">
    <source>
        <dbReference type="Proteomes" id="UP001055868"/>
    </source>
</evidence>
<dbReference type="PANTHER" id="PTHR30246:SF1">
    <property type="entry name" value="2-DEHYDRO-3-DEOXY-6-PHOSPHOGALACTONATE ALDOLASE-RELATED"/>
    <property type="match status" value="1"/>
</dbReference>
<evidence type="ECO:0000256" key="2">
    <source>
        <dbReference type="ARBA" id="ARBA00006906"/>
    </source>
</evidence>
<evidence type="ECO:0000313" key="6">
    <source>
        <dbReference type="EMBL" id="UQN29272.1"/>
    </source>
</evidence>
<evidence type="ECO:0000256" key="1">
    <source>
        <dbReference type="ARBA" id="ARBA00004761"/>
    </source>
</evidence>
<sequence length="205" mass="21158">MSTPSDSGGWFNEAFQAAPLMAILRGMGTERSLELARTAWDLGIDMVEVPIQGPADEEALAAVVEAGRERGKAVGAGTVVDTETVQASARAGAAFTVSPGLDLDVVRASEAAGMPSLPGVATASEVQIAQKSGLTWLKAFPASVLGAEWFTAMRGPFPRVRFVATGGMHARNAPDMLAAGARVVAVGSALADADELPRLARIIEN</sequence>
<comment type="similarity">
    <text evidence="2">Belongs to the KHG/KDPG aldolase family.</text>
</comment>
<accession>A0ABY4N654</accession>
<dbReference type="InterPro" id="IPR000887">
    <property type="entry name" value="Aldlse_KDPG_KHG"/>
</dbReference>
<dbReference type="CDD" id="cd00452">
    <property type="entry name" value="KDPG_aldolase"/>
    <property type="match status" value="1"/>
</dbReference>
<dbReference type="Pfam" id="PF01081">
    <property type="entry name" value="Aldolase"/>
    <property type="match status" value="1"/>
</dbReference>
<protein>
    <submittedName>
        <fullName evidence="6">Bifunctional 4-hydroxy-2-oxoglutarate aldolase/2-dehydro-3-deoxy-phosphogluconate aldolase</fullName>
    </submittedName>
</protein>
<dbReference type="EMBL" id="CP097218">
    <property type="protein sequence ID" value="UQN29272.1"/>
    <property type="molecule type" value="Genomic_DNA"/>
</dbReference>
<comment type="subunit">
    <text evidence="3">Homotrimer.</text>
</comment>
<dbReference type="Gene3D" id="3.20.20.70">
    <property type="entry name" value="Aldolase class I"/>
    <property type="match status" value="1"/>
</dbReference>
<keyword evidence="5" id="KW-0119">Carbohydrate metabolism</keyword>
<evidence type="ECO:0000256" key="3">
    <source>
        <dbReference type="ARBA" id="ARBA00011233"/>
    </source>
</evidence>
<comment type="pathway">
    <text evidence="1">Carbohydrate acid metabolism.</text>
</comment>
<dbReference type="Proteomes" id="UP001055868">
    <property type="component" value="Chromosome"/>
</dbReference>